<keyword evidence="3" id="KW-1185">Reference proteome</keyword>
<feature type="compositionally biased region" description="Basic and acidic residues" evidence="1">
    <location>
        <begin position="41"/>
        <end position="52"/>
    </location>
</feature>
<evidence type="ECO:0000256" key="1">
    <source>
        <dbReference type="SAM" id="MobiDB-lite"/>
    </source>
</evidence>
<evidence type="ECO:0000313" key="2">
    <source>
        <dbReference type="EMBL" id="MEN3747905.1"/>
    </source>
</evidence>
<dbReference type="RefSeq" id="WP_346246913.1">
    <property type="nucleotide sequence ID" value="NZ_JBDIZK010000006.1"/>
</dbReference>
<feature type="compositionally biased region" description="Gly residues" evidence="1">
    <location>
        <begin position="190"/>
        <end position="201"/>
    </location>
</feature>
<evidence type="ECO:0008006" key="4">
    <source>
        <dbReference type="Google" id="ProtNLM"/>
    </source>
</evidence>
<organism evidence="2 3">
    <name type="scientific">Sphingomonas rustica</name>
    <dbReference type="NCBI Taxonomy" id="3103142"/>
    <lineage>
        <taxon>Bacteria</taxon>
        <taxon>Pseudomonadati</taxon>
        <taxon>Pseudomonadota</taxon>
        <taxon>Alphaproteobacteria</taxon>
        <taxon>Sphingomonadales</taxon>
        <taxon>Sphingomonadaceae</taxon>
        <taxon>Sphingomonas</taxon>
    </lineage>
</organism>
<accession>A0ABV0B8L8</accession>
<sequence length="201" mass="20366">MADQNKINPGDVSFDADPALETGTTGGTDAGVAFDADESIGETKRSATQTIKDEASKLGTKAADKARSFAAENKDKATGALDEVAKLVQAAANDVDERLGEQYGRYARSAADGITRFSDGIRDKEVDDLIADASDFVKKSPVIAVSAAAAIGFVLARLVKSGIDAASDLADPEPKDASPSKAPNATTGDGSSGASGAGVQA</sequence>
<reference evidence="2 3" key="1">
    <citation type="submission" date="2024-05" db="EMBL/GenBank/DDBJ databases">
        <title>Sphingomonas sp. HF-S3 16S ribosomal RNA gene Genome sequencing and assembly.</title>
        <authorList>
            <person name="Lee H."/>
        </authorList>
    </citation>
    <scope>NUCLEOTIDE SEQUENCE [LARGE SCALE GENOMIC DNA]</scope>
    <source>
        <strain evidence="2 3">HF-S3</strain>
    </source>
</reference>
<dbReference type="Proteomes" id="UP001427805">
    <property type="component" value="Unassembled WGS sequence"/>
</dbReference>
<name>A0ABV0B8L8_9SPHN</name>
<dbReference type="EMBL" id="JBDIZK010000006">
    <property type="protein sequence ID" value="MEN3747905.1"/>
    <property type="molecule type" value="Genomic_DNA"/>
</dbReference>
<comment type="caution">
    <text evidence="2">The sequence shown here is derived from an EMBL/GenBank/DDBJ whole genome shotgun (WGS) entry which is preliminary data.</text>
</comment>
<feature type="region of interest" description="Disordered" evidence="1">
    <location>
        <begin position="1"/>
        <end position="52"/>
    </location>
</feature>
<protein>
    <recommendedName>
        <fullName evidence="4">YtxH domain-containing protein</fullName>
    </recommendedName>
</protein>
<proteinExistence type="predicted"/>
<feature type="region of interest" description="Disordered" evidence="1">
    <location>
        <begin position="167"/>
        <end position="201"/>
    </location>
</feature>
<evidence type="ECO:0000313" key="3">
    <source>
        <dbReference type="Proteomes" id="UP001427805"/>
    </source>
</evidence>
<gene>
    <name evidence="2" type="ORF">TPR58_12070</name>
</gene>